<sequence length="334" mass="37746">MTVALNYEVNHIRKHYTTRTGLKLLRLQAGMVHWTANPGADADDHRKYFNDTLPAQNDRAKREGREDDIRYASANIFVDRYKALELIPVGEVCFQGNDGGTRALKIPALKATAPYYEYGNANLLCVSIEQCVERDGTIHPDTIARTALVIKKLQREHPQLRDTKNRWVRHFDVTGKNCPAPMVSNPRKWDELLRLVDSKVVSSPVAAAKIVKSEKDSADGKLERGEVGPNVKLLNNMLHTLEYTRKTDELFDQYTEAALKAFQKDYGLKQDAIYTSEVGRVMIKAIQSKGSLQPSKVPDKSTDMYRLAKIIDTGNKSMIESLLRDGYKILEVPK</sequence>
<dbReference type="RefSeq" id="WP_159363376.1">
    <property type="nucleotide sequence ID" value="NZ_CP047395.1"/>
</dbReference>
<dbReference type="InterPro" id="IPR036505">
    <property type="entry name" value="Amidase/PGRP_sf"/>
</dbReference>
<dbReference type="Gene3D" id="3.40.80.10">
    <property type="entry name" value="Peptidoglycan recognition protein-like"/>
    <property type="match status" value="1"/>
</dbReference>
<evidence type="ECO:0000259" key="1">
    <source>
        <dbReference type="Pfam" id="PF01471"/>
    </source>
</evidence>
<dbReference type="SUPFAM" id="SSF47090">
    <property type="entry name" value="PGBD-like"/>
    <property type="match status" value="1"/>
</dbReference>
<dbReference type="InterPro" id="IPR036366">
    <property type="entry name" value="PGBDSf"/>
</dbReference>
<accession>A0A6I6UWU7</accession>
<geneLocation type="plasmid" evidence="2 3">
    <name>p6</name>
</geneLocation>
<evidence type="ECO:0000313" key="3">
    <source>
        <dbReference type="Proteomes" id="UP000465062"/>
    </source>
</evidence>
<dbReference type="AlphaFoldDB" id="A0A6I6UWU7"/>
<dbReference type="SUPFAM" id="SSF55846">
    <property type="entry name" value="N-acetylmuramoyl-L-alanine amidase-like"/>
    <property type="match status" value="1"/>
</dbReference>
<dbReference type="KEGG" id="bvq:FHE72_23465"/>
<evidence type="ECO:0000313" key="2">
    <source>
        <dbReference type="EMBL" id="QHE63953.1"/>
    </source>
</evidence>
<dbReference type="InterPro" id="IPR002477">
    <property type="entry name" value="Peptidoglycan-bd-like"/>
</dbReference>
<organism evidence="2 3">
    <name type="scientific">Rossellomorea vietnamensis</name>
    <dbReference type="NCBI Taxonomy" id="218284"/>
    <lineage>
        <taxon>Bacteria</taxon>
        <taxon>Bacillati</taxon>
        <taxon>Bacillota</taxon>
        <taxon>Bacilli</taxon>
        <taxon>Bacillales</taxon>
        <taxon>Bacillaceae</taxon>
        <taxon>Rossellomorea</taxon>
    </lineage>
</organism>
<dbReference type="Gene3D" id="1.10.101.10">
    <property type="entry name" value="PGBD-like superfamily/PGBD"/>
    <property type="match status" value="1"/>
</dbReference>
<gene>
    <name evidence="2" type="ORF">FHE72_23465</name>
</gene>
<name>A0A6I6UWU7_9BACI</name>
<feature type="domain" description="Peptidoglycan binding-like" evidence="1">
    <location>
        <begin position="228"/>
        <end position="278"/>
    </location>
</feature>
<dbReference type="GO" id="GO:0008745">
    <property type="term" value="F:N-acetylmuramoyl-L-alanine amidase activity"/>
    <property type="evidence" value="ECO:0007669"/>
    <property type="project" value="InterPro"/>
</dbReference>
<protein>
    <recommendedName>
        <fullName evidence="1">Peptidoglycan binding-like domain-containing protein</fullName>
    </recommendedName>
</protein>
<reference evidence="2 3" key="1">
    <citation type="submission" date="2019-06" db="EMBL/GenBank/DDBJ databases">
        <title>An operon consisting of a P-type ATPase gene and a transcriptional regular gene given the different cadmium resistance in Bacillus vietamensis 151-6 and Bacillus marisflavi 151-25.</title>
        <authorList>
            <person name="Yu X."/>
        </authorList>
    </citation>
    <scope>NUCLEOTIDE SEQUENCE [LARGE SCALE GENOMIC DNA]</scope>
    <source>
        <strain evidence="2 3">151-6</strain>
        <plasmid evidence="2 3">p6</plasmid>
    </source>
</reference>
<dbReference type="Pfam" id="PF01471">
    <property type="entry name" value="PG_binding_1"/>
    <property type="match status" value="1"/>
</dbReference>
<dbReference type="Proteomes" id="UP000465062">
    <property type="component" value="Plasmid p6"/>
</dbReference>
<dbReference type="EMBL" id="CP047395">
    <property type="protein sequence ID" value="QHE63953.1"/>
    <property type="molecule type" value="Genomic_DNA"/>
</dbReference>
<keyword evidence="2" id="KW-0614">Plasmid</keyword>
<dbReference type="GO" id="GO:0009253">
    <property type="term" value="P:peptidoglycan catabolic process"/>
    <property type="evidence" value="ECO:0007669"/>
    <property type="project" value="InterPro"/>
</dbReference>
<dbReference type="InterPro" id="IPR036365">
    <property type="entry name" value="PGBD-like_sf"/>
</dbReference>
<proteinExistence type="predicted"/>